<organism evidence="2 3">
    <name type="scientific">Streptomyces olivaceiscleroticus</name>
    <dbReference type="NCBI Taxonomy" id="68245"/>
    <lineage>
        <taxon>Bacteria</taxon>
        <taxon>Bacillati</taxon>
        <taxon>Actinomycetota</taxon>
        <taxon>Actinomycetes</taxon>
        <taxon>Kitasatosporales</taxon>
        <taxon>Streptomycetaceae</taxon>
        <taxon>Streptomyces</taxon>
    </lineage>
</organism>
<feature type="region of interest" description="Disordered" evidence="1">
    <location>
        <begin position="85"/>
        <end position="104"/>
    </location>
</feature>
<accession>A0ABN0ZB78</accession>
<keyword evidence="3" id="KW-1185">Reference proteome</keyword>
<dbReference type="RefSeq" id="WP_346092273.1">
    <property type="nucleotide sequence ID" value="NZ_BAAABY010000002.1"/>
</dbReference>
<reference evidence="2 3" key="1">
    <citation type="journal article" date="2019" name="Int. J. Syst. Evol. Microbiol.">
        <title>The Global Catalogue of Microorganisms (GCM) 10K type strain sequencing project: providing services to taxonomists for standard genome sequencing and annotation.</title>
        <authorList>
            <consortium name="The Broad Institute Genomics Platform"/>
            <consortium name="The Broad Institute Genome Sequencing Center for Infectious Disease"/>
            <person name="Wu L."/>
            <person name="Ma J."/>
        </authorList>
    </citation>
    <scope>NUCLEOTIDE SEQUENCE [LARGE SCALE GENOMIC DNA]</scope>
    <source>
        <strain evidence="2 3">JCM 4805</strain>
    </source>
</reference>
<evidence type="ECO:0008006" key="4">
    <source>
        <dbReference type="Google" id="ProtNLM"/>
    </source>
</evidence>
<comment type="caution">
    <text evidence="2">The sequence shown here is derived from an EMBL/GenBank/DDBJ whole genome shotgun (WGS) entry which is preliminary data.</text>
</comment>
<name>A0ABN0ZB78_9ACTN</name>
<proteinExistence type="predicted"/>
<evidence type="ECO:0000256" key="1">
    <source>
        <dbReference type="SAM" id="MobiDB-lite"/>
    </source>
</evidence>
<dbReference type="Proteomes" id="UP001500909">
    <property type="component" value="Unassembled WGS sequence"/>
</dbReference>
<protein>
    <recommendedName>
        <fullName evidence="4">Smr domain-containing protein</fullName>
    </recommendedName>
</protein>
<gene>
    <name evidence="2" type="ORF">GCM10010361_01830</name>
</gene>
<evidence type="ECO:0000313" key="2">
    <source>
        <dbReference type="EMBL" id="GAA0441470.1"/>
    </source>
</evidence>
<dbReference type="EMBL" id="BAAABY010000002">
    <property type="protein sequence ID" value="GAA0441470.1"/>
    <property type="molecule type" value="Genomic_DNA"/>
</dbReference>
<evidence type="ECO:0000313" key="3">
    <source>
        <dbReference type="Proteomes" id="UP001500909"/>
    </source>
</evidence>
<sequence length="104" mass="11115">MISSTDLLTTARAEALFSSSMTVESHPTKGELAAAVTEAIRRHGGTHGCAVVLAGAYGEHPETAAPRMRWALRQVRAAYPRSVQSVHGSSNGRFLIDPRLKEAS</sequence>